<dbReference type="EMBL" id="CM042888">
    <property type="protein sequence ID" value="KAI4325880.1"/>
    <property type="molecule type" value="Genomic_DNA"/>
</dbReference>
<protein>
    <submittedName>
        <fullName evidence="1">Uncharacterized protein</fullName>
    </submittedName>
</protein>
<comment type="caution">
    <text evidence="1">The sequence shown here is derived from an EMBL/GenBank/DDBJ whole genome shotgun (WGS) entry which is preliminary data.</text>
</comment>
<reference evidence="2" key="1">
    <citation type="journal article" date="2023" name="Front. Plant Sci.">
        <title>Chromosomal-level genome assembly of Melastoma candidum provides insights into trichome evolution.</title>
        <authorList>
            <person name="Zhong Y."/>
            <person name="Wu W."/>
            <person name="Sun C."/>
            <person name="Zou P."/>
            <person name="Liu Y."/>
            <person name="Dai S."/>
            <person name="Zhou R."/>
        </authorList>
    </citation>
    <scope>NUCLEOTIDE SEQUENCE [LARGE SCALE GENOMIC DNA]</scope>
</reference>
<accession>A0ACB9MTZ1</accession>
<evidence type="ECO:0000313" key="2">
    <source>
        <dbReference type="Proteomes" id="UP001057402"/>
    </source>
</evidence>
<gene>
    <name evidence="1" type="ORF">MLD38_031244</name>
</gene>
<name>A0ACB9MTZ1_9MYRT</name>
<sequence>MLMLELLLLWLLDHQPFFRKEFSLCPFTSYSVKGNNFSQASSREENDRLKSGWHTRQASWSSYVQVRCL</sequence>
<proteinExistence type="predicted"/>
<evidence type="ECO:0000313" key="1">
    <source>
        <dbReference type="EMBL" id="KAI4325880.1"/>
    </source>
</evidence>
<organism evidence="1 2">
    <name type="scientific">Melastoma candidum</name>
    <dbReference type="NCBI Taxonomy" id="119954"/>
    <lineage>
        <taxon>Eukaryota</taxon>
        <taxon>Viridiplantae</taxon>
        <taxon>Streptophyta</taxon>
        <taxon>Embryophyta</taxon>
        <taxon>Tracheophyta</taxon>
        <taxon>Spermatophyta</taxon>
        <taxon>Magnoliopsida</taxon>
        <taxon>eudicotyledons</taxon>
        <taxon>Gunneridae</taxon>
        <taxon>Pentapetalae</taxon>
        <taxon>rosids</taxon>
        <taxon>malvids</taxon>
        <taxon>Myrtales</taxon>
        <taxon>Melastomataceae</taxon>
        <taxon>Melastomatoideae</taxon>
        <taxon>Melastomateae</taxon>
        <taxon>Melastoma</taxon>
    </lineage>
</organism>
<keyword evidence="2" id="KW-1185">Reference proteome</keyword>
<dbReference type="Proteomes" id="UP001057402">
    <property type="component" value="Chromosome 9"/>
</dbReference>